<dbReference type="RefSeq" id="WP_099385673.1">
    <property type="nucleotide sequence ID" value="NZ_JANSWH010000099.1"/>
</dbReference>
<dbReference type="AlphaFoldDB" id="A0A2G3E501"/>
<dbReference type="Pfam" id="PF04296">
    <property type="entry name" value="YlxR"/>
    <property type="match status" value="1"/>
</dbReference>
<gene>
    <name evidence="2" type="ORF">CSX02_03635</name>
</gene>
<dbReference type="InterPro" id="IPR035931">
    <property type="entry name" value="YlxR-like_sf"/>
</dbReference>
<dbReference type="EMBL" id="PDYG01000012">
    <property type="protein sequence ID" value="PHU38281.1"/>
    <property type="molecule type" value="Genomic_DNA"/>
</dbReference>
<evidence type="ECO:0000313" key="3">
    <source>
        <dbReference type="Proteomes" id="UP000224563"/>
    </source>
</evidence>
<dbReference type="InterPro" id="IPR007393">
    <property type="entry name" value="YlxR_dom"/>
</dbReference>
<dbReference type="PANTHER" id="PTHR34215">
    <property type="entry name" value="BLL0784 PROTEIN"/>
    <property type="match status" value="1"/>
</dbReference>
<reference evidence="2 3" key="1">
    <citation type="submission" date="2017-10" db="EMBL/GenBank/DDBJ databases">
        <title>Resolving the taxonomy of Roseburia spp., Eubacterium rectale and Agathobacter spp. through phylogenomic analysis.</title>
        <authorList>
            <person name="Sheridan P.O."/>
            <person name="Walker A.W."/>
            <person name="Duncan S.H."/>
            <person name="Scott K.P."/>
            <person name="Toole P.W.O."/>
            <person name="Luis P."/>
            <person name="Flint H.J."/>
        </authorList>
    </citation>
    <scope>NUCLEOTIDE SEQUENCE [LARGE SCALE GENOMIC DNA]</scope>
    <source>
        <strain evidence="2 3">JK623</strain>
    </source>
</reference>
<proteinExistence type="predicted"/>
<dbReference type="CDD" id="cd00279">
    <property type="entry name" value="YlxR"/>
    <property type="match status" value="1"/>
</dbReference>
<dbReference type="Proteomes" id="UP000224563">
    <property type="component" value="Unassembled WGS sequence"/>
</dbReference>
<accession>A0A2G3E501</accession>
<reference evidence="2 3" key="2">
    <citation type="submission" date="2017-10" db="EMBL/GenBank/DDBJ databases">
        <authorList>
            <person name="Banno H."/>
            <person name="Chua N.-H."/>
        </authorList>
    </citation>
    <scope>NUCLEOTIDE SEQUENCE [LARGE SCALE GENOMIC DNA]</scope>
    <source>
        <strain evidence="2 3">JK623</strain>
    </source>
</reference>
<organism evidence="2 3">
    <name type="scientific">Agathobacter ruminis</name>
    <dbReference type="NCBI Taxonomy" id="1712665"/>
    <lineage>
        <taxon>Bacteria</taxon>
        <taxon>Bacillati</taxon>
        <taxon>Bacillota</taxon>
        <taxon>Clostridia</taxon>
        <taxon>Lachnospirales</taxon>
        <taxon>Lachnospiraceae</taxon>
        <taxon>Agathobacter</taxon>
    </lineage>
</organism>
<name>A0A2G3E501_9FIRM</name>
<dbReference type="InterPro" id="IPR037465">
    <property type="entry name" value="YlxR"/>
</dbReference>
<sequence>MANKKIPTRVCVGCKEMKPKKELIRVIKTNEGGILLDKTGRQNGRGAYLCNDPACLQLAIKSKGLERSLKVSIPPEIVEALTKEMMQND</sequence>
<keyword evidence="3" id="KW-1185">Reference proteome</keyword>
<evidence type="ECO:0000313" key="2">
    <source>
        <dbReference type="EMBL" id="PHU38281.1"/>
    </source>
</evidence>
<evidence type="ECO:0000259" key="1">
    <source>
        <dbReference type="Pfam" id="PF04296"/>
    </source>
</evidence>
<dbReference type="NCBIfam" id="NF047356">
    <property type="entry name" value="RNA_bind_RnpM"/>
    <property type="match status" value="1"/>
</dbReference>
<comment type="caution">
    <text evidence="2">The sequence shown here is derived from an EMBL/GenBank/DDBJ whole genome shotgun (WGS) entry which is preliminary data.</text>
</comment>
<dbReference type="SUPFAM" id="SSF64376">
    <property type="entry name" value="YlxR-like"/>
    <property type="match status" value="1"/>
</dbReference>
<feature type="domain" description="YlxR" evidence="1">
    <location>
        <begin position="9"/>
        <end position="82"/>
    </location>
</feature>
<dbReference type="PANTHER" id="PTHR34215:SF1">
    <property type="entry name" value="YLXR DOMAIN-CONTAINING PROTEIN"/>
    <property type="match status" value="1"/>
</dbReference>
<dbReference type="Gene3D" id="3.30.1230.10">
    <property type="entry name" value="YlxR-like"/>
    <property type="match status" value="1"/>
</dbReference>
<protein>
    <submittedName>
        <fullName evidence="2">Nucleic acid-binding protein</fullName>
    </submittedName>
</protein>